<dbReference type="CDD" id="cd00475">
    <property type="entry name" value="Cis_IPPS"/>
    <property type="match status" value="1"/>
</dbReference>
<evidence type="ECO:0000313" key="7">
    <source>
        <dbReference type="Proteomes" id="UP000603453"/>
    </source>
</evidence>
<keyword evidence="3" id="KW-0539">Nucleus</keyword>
<dbReference type="GO" id="GO:0005783">
    <property type="term" value="C:endoplasmic reticulum"/>
    <property type="evidence" value="ECO:0007669"/>
    <property type="project" value="TreeGrafter"/>
</dbReference>
<feature type="domain" description="Xylanolytic transcriptional activator regulatory" evidence="5">
    <location>
        <begin position="274"/>
        <end position="483"/>
    </location>
</feature>
<dbReference type="EMBL" id="JAEPRD010000122">
    <property type="protein sequence ID" value="KAG2197740.1"/>
    <property type="molecule type" value="Genomic_DNA"/>
</dbReference>
<keyword evidence="2" id="KW-0808">Transferase</keyword>
<feature type="compositionally biased region" description="Basic and acidic residues" evidence="4">
    <location>
        <begin position="1"/>
        <end position="10"/>
    </location>
</feature>
<keyword evidence="7" id="KW-1185">Reference proteome</keyword>
<dbReference type="GO" id="GO:0005811">
    <property type="term" value="C:lipid droplet"/>
    <property type="evidence" value="ECO:0007669"/>
    <property type="project" value="TreeGrafter"/>
</dbReference>
<proteinExistence type="inferred from homology"/>
<evidence type="ECO:0000256" key="2">
    <source>
        <dbReference type="ARBA" id="ARBA00022679"/>
    </source>
</evidence>
<dbReference type="GO" id="GO:0016094">
    <property type="term" value="P:polyprenol biosynthetic process"/>
    <property type="evidence" value="ECO:0007669"/>
    <property type="project" value="TreeGrafter"/>
</dbReference>
<comment type="similarity">
    <text evidence="1">Belongs to the UPP synthase family.</text>
</comment>
<evidence type="ECO:0000313" key="6">
    <source>
        <dbReference type="EMBL" id="KAG2197740.1"/>
    </source>
</evidence>
<evidence type="ECO:0000256" key="1">
    <source>
        <dbReference type="ARBA" id="ARBA00005432"/>
    </source>
</evidence>
<dbReference type="CDD" id="cd12148">
    <property type="entry name" value="fungal_TF_MHR"/>
    <property type="match status" value="1"/>
</dbReference>
<dbReference type="NCBIfam" id="TIGR00055">
    <property type="entry name" value="uppS"/>
    <property type="match status" value="1"/>
</dbReference>
<dbReference type="GO" id="GO:0045547">
    <property type="term" value="F:ditrans,polycis-polyprenyl diphosphate synthase [(2E,6E)-farnesyl diphosphate specific] activity"/>
    <property type="evidence" value="ECO:0007669"/>
    <property type="project" value="TreeGrafter"/>
</dbReference>
<dbReference type="SUPFAM" id="SSF64005">
    <property type="entry name" value="Undecaprenyl diphosphate synthase"/>
    <property type="match status" value="1"/>
</dbReference>
<dbReference type="Pfam" id="PF04082">
    <property type="entry name" value="Fungal_trans"/>
    <property type="match status" value="1"/>
</dbReference>
<protein>
    <recommendedName>
        <fullName evidence="5">Xylanolytic transcriptional activator regulatory domain-containing protein</fullName>
    </recommendedName>
</protein>
<accession>A0A8H7QT13</accession>
<dbReference type="GO" id="GO:0008270">
    <property type="term" value="F:zinc ion binding"/>
    <property type="evidence" value="ECO:0007669"/>
    <property type="project" value="InterPro"/>
</dbReference>
<dbReference type="PANTHER" id="PTHR10291">
    <property type="entry name" value="DEHYDRODOLICHYL DIPHOSPHATE SYNTHASE FAMILY MEMBER"/>
    <property type="match status" value="1"/>
</dbReference>
<dbReference type="GO" id="GO:0006351">
    <property type="term" value="P:DNA-templated transcription"/>
    <property type="evidence" value="ECO:0007669"/>
    <property type="project" value="InterPro"/>
</dbReference>
<dbReference type="AlphaFoldDB" id="A0A8H7QT13"/>
<organism evidence="6 7">
    <name type="scientific">Mucor saturninus</name>
    <dbReference type="NCBI Taxonomy" id="64648"/>
    <lineage>
        <taxon>Eukaryota</taxon>
        <taxon>Fungi</taxon>
        <taxon>Fungi incertae sedis</taxon>
        <taxon>Mucoromycota</taxon>
        <taxon>Mucoromycotina</taxon>
        <taxon>Mucoromycetes</taxon>
        <taxon>Mucorales</taxon>
        <taxon>Mucorineae</taxon>
        <taxon>Mucoraceae</taxon>
        <taxon>Mucor</taxon>
    </lineage>
</organism>
<dbReference type="GO" id="GO:1904423">
    <property type="term" value="C:dehydrodolichyl diphosphate synthase complex"/>
    <property type="evidence" value="ECO:0007669"/>
    <property type="project" value="TreeGrafter"/>
</dbReference>
<dbReference type="PANTHER" id="PTHR10291:SF43">
    <property type="entry name" value="DEHYDRODOLICHYL DIPHOSPHATE SYNTHASE COMPLEX SUBUNIT DHDDS"/>
    <property type="match status" value="1"/>
</dbReference>
<dbReference type="InterPro" id="IPR007219">
    <property type="entry name" value="XnlR_reg_dom"/>
</dbReference>
<sequence length="1003" mass="116475">MYLFDTDERRNTKHKRSKSKKLTNSAEAKAEAKAKKIQQDDMDALQITFYEIESWIEKTSPVLSRMTKELDKVSRHFDKKKGPPLIDNRQSFIQSLPNYTTSGEIGRLDTQEHQDLSSMQWTLSFQPGNSMRLETNIKSVEQLIEAVQKIQIITESTEQPTNIFVPSLTNEDCDESEYASSSSSFSSIVVVDPSIEYWNNAMYRRPNTCSDKFKNPDLNLSKLTEDVSPTVLSYICQTYWDCLHPKFSADWPTFWNRSGDPERNQVCIDSGLAIIFLHIIRHNKNASEHAHDIAYHYFGRAREAMMDFFDSPDATTIETLLNLSMFCVLHKRHSQSRMYISLAYRMSIQLNIHQMSTLMTFNRLQRKKYLKLYLGLYYNDIAISTYSGEPPLLDDTVSDINFYDLLQLNKELVEHQEANYDDKTIAKESFYVYLLELAKIGKRIQSMTQDYQRQNLQHHHSGILPLRWIKKIQELEIALATWFDRLPVMYRVDPKPIRLFADIHKKEHDHHAVLDAAMLREQSGLLLMIQYQTQWIQLHKTFLSPNTNNFSSTLDLDDLSPPSPLETLPYRTYRSYQICTDAANRIVIMSEVITERFDWCVCQQFISCVYQASTVFCKSVINKDHAQKASKAMIQRITSVLAASKINYNGLPDDLTACLNDFLAENDILDEQKTVEMLGQIFSDSERSSHHVVFNDRMFNSPHMHQKCQSQQLAIKPTFTLINGPPTEAMFSIKIENPDVVPVDLEPNHKNWRCKFSSSNIAQVEHRIIRFAKKAGASSTKFGHYEGFKQLEKVLDLCMQMGIEAVTVFAFSIENFNRSKDEVDYLMKLFCEAFEGFCEKNTLVEKYQIGVRFLGNLDYLPADVREIANKVTERTKHQNKRIFNICCPYTSRDEMTTAIKDTIDLVKQGKITVDQITDQTIKDHLFTSGCPPLDILVRTSGEIRLSDFLLWQANDRCQIQFVDCYWPEFSLWKFLPILFEYQIYSDHQRQEQIMADDKQQLSI</sequence>
<reference evidence="6" key="1">
    <citation type="submission" date="2020-12" db="EMBL/GenBank/DDBJ databases">
        <title>Metabolic potential, ecology and presence of endohyphal bacteria is reflected in genomic diversity of Mucoromycotina.</title>
        <authorList>
            <person name="Muszewska A."/>
            <person name="Okrasinska A."/>
            <person name="Steczkiewicz K."/>
            <person name="Drgas O."/>
            <person name="Orlowska M."/>
            <person name="Perlinska-Lenart U."/>
            <person name="Aleksandrzak-Piekarczyk T."/>
            <person name="Szatraj K."/>
            <person name="Zielenkiewicz U."/>
            <person name="Pilsyk S."/>
            <person name="Malc E."/>
            <person name="Mieczkowski P."/>
            <person name="Kruszewska J.S."/>
            <person name="Biernat P."/>
            <person name="Pawlowska J."/>
        </authorList>
    </citation>
    <scope>NUCLEOTIDE SEQUENCE</scope>
    <source>
        <strain evidence="6">WA0000017839</strain>
    </source>
</reference>
<dbReference type="Proteomes" id="UP000603453">
    <property type="component" value="Unassembled WGS sequence"/>
</dbReference>
<dbReference type="InterPro" id="IPR001441">
    <property type="entry name" value="UPP_synth-like"/>
</dbReference>
<dbReference type="OrthoDB" id="9970124at2759"/>
<dbReference type="GO" id="GO:0016020">
    <property type="term" value="C:membrane"/>
    <property type="evidence" value="ECO:0007669"/>
    <property type="project" value="TreeGrafter"/>
</dbReference>
<dbReference type="Pfam" id="PF01255">
    <property type="entry name" value="Prenyltransf"/>
    <property type="match status" value="1"/>
</dbReference>
<comment type="caution">
    <text evidence="6">The sequence shown here is derived from an EMBL/GenBank/DDBJ whole genome shotgun (WGS) entry which is preliminary data.</text>
</comment>
<gene>
    <name evidence="6" type="ORF">INT47_010676</name>
</gene>
<evidence type="ECO:0000256" key="4">
    <source>
        <dbReference type="SAM" id="MobiDB-lite"/>
    </source>
</evidence>
<evidence type="ECO:0000256" key="3">
    <source>
        <dbReference type="ARBA" id="ARBA00023242"/>
    </source>
</evidence>
<dbReference type="InterPro" id="IPR036424">
    <property type="entry name" value="UPP_synth-like_sf"/>
</dbReference>
<feature type="compositionally biased region" description="Basic residues" evidence="4">
    <location>
        <begin position="11"/>
        <end position="21"/>
    </location>
</feature>
<dbReference type="Gene3D" id="3.40.1180.10">
    <property type="entry name" value="Decaprenyl diphosphate synthase-like"/>
    <property type="match status" value="1"/>
</dbReference>
<feature type="region of interest" description="Disordered" evidence="4">
    <location>
        <begin position="1"/>
        <end position="27"/>
    </location>
</feature>
<name>A0A8H7QT13_9FUNG</name>
<dbReference type="InterPro" id="IPR018520">
    <property type="entry name" value="UPP_synth-like_CS"/>
</dbReference>
<evidence type="ECO:0000259" key="5">
    <source>
        <dbReference type="Pfam" id="PF04082"/>
    </source>
</evidence>
<dbReference type="PROSITE" id="PS01066">
    <property type="entry name" value="UPP_SYNTHASE"/>
    <property type="match status" value="1"/>
</dbReference>
<dbReference type="GO" id="GO:0003677">
    <property type="term" value="F:DNA binding"/>
    <property type="evidence" value="ECO:0007669"/>
    <property type="project" value="InterPro"/>
</dbReference>